<feature type="compositionally biased region" description="Polar residues" evidence="2">
    <location>
        <begin position="868"/>
        <end position="891"/>
    </location>
</feature>
<keyword evidence="4" id="KW-1185">Reference proteome</keyword>
<evidence type="ECO:0000256" key="1">
    <source>
        <dbReference type="PROSITE-ProRule" id="PRU00339"/>
    </source>
</evidence>
<dbReference type="InterPro" id="IPR011990">
    <property type="entry name" value="TPR-like_helical_dom_sf"/>
</dbReference>
<reference evidence="3 4" key="1">
    <citation type="journal article" date="2021" name="Comput. Struct. Biotechnol. J.">
        <title>De novo genome assembly of the potent medicinal plant Rehmannia glutinosa using nanopore technology.</title>
        <authorList>
            <person name="Ma L."/>
            <person name="Dong C."/>
            <person name="Song C."/>
            <person name="Wang X."/>
            <person name="Zheng X."/>
            <person name="Niu Y."/>
            <person name="Chen S."/>
            <person name="Feng W."/>
        </authorList>
    </citation>
    <scope>NUCLEOTIDE SEQUENCE [LARGE SCALE GENOMIC DNA]</scope>
    <source>
        <strain evidence="3">DH-2019</strain>
    </source>
</reference>
<dbReference type="EMBL" id="JABTTQ020000569">
    <property type="protein sequence ID" value="KAK6138963.1"/>
    <property type="molecule type" value="Genomic_DNA"/>
</dbReference>
<accession>A0ABR0VWE7</accession>
<feature type="compositionally biased region" description="Basic residues" evidence="2">
    <location>
        <begin position="916"/>
        <end position="934"/>
    </location>
</feature>
<dbReference type="PROSITE" id="PS50005">
    <property type="entry name" value="TPR"/>
    <property type="match status" value="1"/>
</dbReference>
<dbReference type="InterPro" id="IPR017956">
    <property type="entry name" value="AT_hook_DNA-bd_motif"/>
</dbReference>
<evidence type="ECO:0000313" key="4">
    <source>
        <dbReference type="Proteomes" id="UP001318860"/>
    </source>
</evidence>
<dbReference type="SMART" id="SM00028">
    <property type="entry name" value="TPR"/>
    <property type="match status" value="5"/>
</dbReference>
<dbReference type="PANTHER" id="PTHR23082:SF0">
    <property type="entry name" value="GENERAL TRANSCRIPTION FACTOR 3C POLYPEPTIDE 3"/>
    <property type="match status" value="1"/>
</dbReference>
<feature type="region of interest" description="Disordered" evidence="2">
    <location>
        <begin position="788"/>
        <end position="807"/>
    </location>
</feature>
<keyword evidence="1" id="KW-0802">TPR repeat</keyword>
<dbReference type="Proteomes" id="UP001318860">
    <property type="component" value="Unassembled WGS sequence"/>
</dbReference>
<dbReference type="Gene3D" id="1.25.40.10">
    <property type="entry name" value="Tetratricopeptide repeat domain"/>
    <property type="match status" value="2"/>
</dbReference>
<sequence>METMNYGMRKKSRKTKKRGRRKGSKNKVNPEVTRKLGDATLHYAHGRFEEAICVLKEVIRLAPNLSDPYHTLALIYTAMSDKKRALNFYMIAAHLTRRILLCGNFLEQGDKKQANYCLSKAIIADPEDIGVQFHRAALYVELGEYLKAADSYEQISCLCPNNIEVLKSDTALEHIDRTQRKVYDRNENPLHPIIKAGICHVHLGHPEKARGLSTSAQVNKPLCQSPRYKPPQITHYLTQQTTLSYGPHHFGPMIGITKSAYFNVLKPENASTHPHLIIDVADSLTTVGHYESALKYYMMLEEDMEKYNVRNAKYTAETVEKLGDSVDARLTLSSLLLEENRDDEAISVLSPPVESESNLDTKPDAGKLWWRSGKIKLKLSQIYKAKGSFEAFVDALFPVIRETLFLETVKEKVKVRRRLSISVLSQRVKVLDDHQTDLGLSKASRAKKLLQKKTAVREARRAAALAAGIDWNSDDSDNESPQVFREPPLPDFLKEEGHHLLIVDLCKSLSSLRRYWEALEIINLCLKLECNILSVQTKEELRTLGAQISYNIADPAHGWDCVRYIVSRHPYSFSAWNCYFKGILRHNRLSRRNKFLHNMRVKHKDSVPPILITAHQFTMISQHQGAAREYLEAYKLMPENPLINLCVGTALVNLALGHRLQNKHQAVLQGLAFLYNNSRICGDSQEAFYNIARAYHHVGLVSLAATHYEKVLAIREKDYPIPILPNDNPDLMDSKKPGYCDLRREAAYNLQLIYKKSGAFDLARQVLKEHVVFNSGHGKPRPFGVSPTAVNSPAPAMNSDASQPQMEQQMHMPYTPDEGYRQVGSSPPLYQPIPAGATVIHHTVNFNSGDQKRKRGRPRRYGPDGSMAVSTASAQQPISVGMSQQQPQTFSPPAAAPPHPVQTEIPSGGSATPAVKKARGRPRGSSNKKQRRKL</sequence>
<feature type="compositionally biased region" description="Basic residues" evidence="2">
    <location>
        <begin position="8"/>
        <end position="25"/>
    </location>
</feature>
<feature type="region of interest" description="Disordered" evidence="2">
    <location>
        <begin position="844"/>
        <end position="934"/>
    </location>
</feature>
<comment type="caution">
    <text evidence="3">The sequence shown here is derived from an EMBL/GenBank/DDBJ whole genome shotgun (WGS) entry which is preliminary data.</text>
</comment>
<feature type="repeat" description="TPR" evidence="1">
    <location>
        <begin position="129"/>
        <end position="162"/>
    </location>
</feature>
<proteinExistence type="predicted"/>
<name>A0ABR0VWE7_REHGL</name>
<gene>
    <name evidence="3" type="ORF">DH2020_027295</name>
</gene>
<organism evidence="3 4">
    <name type="scientific">Rehmannia glutinosa</name>
    <name type="common">Chinese foxglove</name>
    <dbReference type="NCBI Taxonomy" id="99300"/>
    <lineage>
        <taxon>Eukaryota</taxon>
        <taxon>Viridiplantae</taxon>
        <taxon>Streptophyta</taxon>
        <taxon>Embryophyta</taxon>
        <taxon>Tracheophyta</taxon>
        <taxon>Spermatophyta</taxon>
        <taxon>Magnoliopsida</taxon>
        <taxon>eudicotyledons</taxon>
        <taxon>Gunneridae</taxon>
        <taxon>Pentapetalae</taxon>
        <taxon>asterids</taxon>
        <taxon>lamiids</taxon>
        <taxon>Lamiales</taxon>
        <taxon>Orobanchaceae</taxon>
        <taxon>Rehmannieae</taxon>
        <taxon>Rehmannia</taxon>
    </lineage>
</organism>
<dbReference type="InterPro" id="IPR039340">
    <property type="entry name" value="Tfc4/TFIIIC-102/Sfc4"/>
</dbReference>
<dbReference type="InterPro" id="IPR019734">
    <property type="entry name" value="TPR_rpt"/>
</dbReference>
<evidence type="ECO:0000313" key="3">
    <source>
        <dbReference type="EMBL" id="KAK6138963.1"/>
    </source>
</evidence>
<evidence type="ECO:0000256" key="2">
    <source>
        <dbReference type="SAM" id="MobiDB-lite"/>
    </source>
</evidence>
<dbReference type="SUPFAM" id="SSF48452">
    <property type="entry name" value="TPR-like"/>
    <property type="match status" value="2"/>
</dbReference>
<feature type="region of interest" description="Disordered" evidence="2">
    <location>
        <begin position="1"/>
        <end position="31"/>
    </location>
</feature>
<protein>
    <submittedName>
        <fullName evidence="3">Uncharacterized protein</fullName>
    </submittedName>
</protein>
<dbReference type="PANTHER" id="PTHR23082">
    <property type="entry name" value="TRANSCRIPTION INITIATION FACTOR IIIC TFIIIC , POLYPEPTIDE 3-RELATED"/>
    <property type="match status" value="1"/>
</dbReference>
<dbReference type="SMART" id="SM00384">
    <property type="entry name" value="AT_hook"/>
    <property type="match status" value="3"/>
</dbReference>